<evidence type="ECO:0000313" key="1">
    <source>
        <dbReference type="EMBL" id="AAQ60135.1"/>
    </source>
</evidence>
<dbReference type="STRING" id="243365.CV_2464"/>
<dbReference type="KEGG" id="cvi:CV_2464"/>
<keyword evidence="2" id="KW-1185">Reference proteome</keyword>
<organism evidence="1 2">
    <name type="scientific">Chromobacterium violaceum (strain ATCC 12472 / DSM 30191 / JCM 1249 / CCUG 213 / NBRC 12614 / NCIMB 9131 / NCTC 9757 / MK)</name>
    <dbReference type="NCBI Taxonomy" id="243365"/>
    <lineage>
        <taxon>Bacteria</taxon>
        <taxon>Pseudomonadati</taxon>
        <taxon>Pseudomonadota</taxon>
        <taxon>Betaproteobacteria</taxon>
        <taxon>Neisseriales</taxon>
        <taxon>Chromobacteriaceae</taxon>
        <taxon>Chromobacterium</taxon>
    </lineage>
</organism>
<evidence type="ECO:0000313" key="2">
    <source>
        <dbReference type="Proteomes" id="UP000001424"/>
    </source>
</evidence>
<dbReference type="EMBL" id="AE016825">
    <property type="protein sequence ID" value="AAQ60135.1"/>
    <property type="molecule type" value="Genomic_DNA"/>
</dbReference>
<protein>
    <submittedName>
        <fullName evidence="1">Uncharacterized protein</fullName>
    </submittedName>
</protein>
<sequence length="53" mass="6187">MASQSPLVLFMYLKIYIVRYKVKRREVCGSKKQGTGQDSMTKINKIHLNIEIE</sequence>
<dbReference type="HOGENOM" id="CLU_3059928_0_0_4"/>
<dbReference type="AlphaFoldDB" id="Q7NV80"/>
<reference evidence="1 2" key="1">
    <citation type="journal article" date="2003" name="Proc. Natl. Acad. Sci. U.S.A.">
        <title>The complete genome sequence of Chromobacterium violaceum reveals remarkable and exploitable bacterial adaptability.</title>
        <authorList>
            <person name="Vasconcelos A.T.R."/>
            <person name="de Almeida D.F."/>
            <person name="Almeida F.C."/>
            <person name="de Almeida L.G.P."/>
            <person name="de Almeida R."/>
            <person name="Goncalves J.A.A."/>
            <person name="Andrade E.M."/>
            <person name="Antonio R.V."/>
            <person name="Araripe J."/>
            <person name="de Araujo M.F.F."/>
            <person name="Filho S.A."/>
            <person name="Azevedo V."/>
            <person name="Batista A.J."/>
            <person name="Bataus L.A.M."/>
            <person name="Batista J.S."/>
            <person name="Belo A."/>
            <person name="vander Berg C."/>
            <person name="Blamey J."/>
            <person name="Bogo M."/>
            <person name="Bonato S."/>
            <person name="Bordignon J."/>
            <person name="Brito C.A."/>
            <person name="Brocchi M."/>
            <person name="Burity H.A."/>
            <person name="Camargo A.A."/>
            <person name="Cardoso D.D.P."/>
            <person name="Carneiro N.P."/>
            <person name="Carraro D.M."/>
            <person name="Carvalho C.M.B."/>
            <person name="Cascardo J.C.M."/>
            <person name="Cavada B.S."/>
            <person name="Chueire L.M.O."/>
            <person name="Pasa T.B.C."/>
            <person name="Duran N."/>
            <person name="Fagundes N."/>
            <person name="Falcao C.L."/>
            <person name="Fantinatti F."/>
            <person name="Farias I.P."/>
            <person name="Felipe M.S.S."/>
            <person name="Ferrari L.P."/>
            <person name="Ferro J.A."/>
            <person name="Ferro M.I.T."/>
            <person name="Franco G.R."/>
            <person name="Freitas N.S.A."/>
            <person name="Furlan L.R."/>
            <person name="Gazzinelli R.T."/>
            <person name="Gomes E.A."/>
            <person name="Goncalves P.R."/>
            <person name="Grangeiro T.B."/>
            <person name="Grattapaglia D."/>
            <person name="Grisard E.C."/>
            <person name="Guimaraes C.T."/>
            <person name="Hanna E.S."/>
            <person name="Hungria M."/>
            <person name="Jardim S.N."/>
            <person name="Laurino J."/>
            <person name="Leoi L.C.T."/>
            <person name="Fassarella L."/>
            <person name="Lima A."/>
            <person name="Loureiro M.F."/>
            <person name="Lyra M.C.P."/>
            <person name="Macedo M."/>
            <person name="Madeira H.M.F."/>
            <person name="Manfio G.P."/>
            <person name="Maranhao A.Q."/>
            <person name="Martins W.S."/>
            <person name="di Mauro S.M.Z."/>
            <person name="de Medeiros S.R.B."/>
            <person name="Meissner R.D.V."/>
            <person name="Menck C.F.M."/>
            <person name="Moreira M.A.M."/>
            <person name="Nascimento F.F."/>
            <person name="Nicolas M.F."/>
            <person name="Oliveira J.G."/>
            <person name="Oliveira S.C."/>
            <person name="Paixao R.F.C."/>
            <person name="Parente J.A."/>
            <person name="Pedrosa F.O."/>
            <person name="Pena S.J.D."/>
            <person name="Perreira J.O."/>
            <person name="Perreira M."/>
            <person name="Pinto L.S.R.C."/>
            <person name="Pinto L.S."/>
            <person name="Porto J.I.R."/>
            <person name="Potrich D.P."/>
            <person name="Neto C.E.R."/>
            <person name="Reis A.M.M."/>
            <person name="Rigo L.U."/>
            <person name="Rondinelli E."/>
            <person name="dos Santos E.B.P."/>
            <person name="Santos F.R."/>
            <person name="Schneider M.P.C."/>
            <person name="Seuanez H.N."/>
            <person name="Silva A.M.R."/>
            <person name="da Silva A.L.C."/>
            <person name="Silva D.W."/>
            <person name="Silva R."/>
            <person name="Simoes I.C."/>
            <person name="Simon D."/>
            <person name="Soares C.M.A."/>
            <person name="Soares R.B.A."/>
            <person name="Souza E.M."/>
            <person name="Souza K.R.L."/>
            <person name="Souza R.C."/>
            <person name="Steffens M.B.R."/>
            <person name="Steindel M."/>
            <person name="Teixeira S.R."/>
            <person name="Urmenyi T."/>
            <person name="Vettore A."/>
            <person name="Wassem R."/>
            <person name="Zaha A."/>
            <person name="Simpson A.J.G."/>
        </authorList>
    </citation>
    <scope>NUCLEOTIDE SEQUENCE [LARGE SCALE GENOMIC DNA]</scope>
    <source>
        <strain evidence="2">ATCC 12472 / DSM 30191 / JCM 1249 / NBRC 12614 / NCIMB 9131 / NCTC 9757</strain>
    </source>
</reference>
<accession>Q7NV80</accession>
<proteinExistence type="predicted"/>
<gene>
    <name evidence="1" type="ordered locus">CV_2464</name>
</gene>
<name>Q7NV80_CHRVO</name>
<dbReference type="Proteomes" id="UP000001424">
    <property type="component" value="Chromosome"/>
</dbReference>